<dbReference type="EMBL" id="JAPDOD010000015">
    <property type="protein sequence ID" value="MDA0161982.1"/>
    <property type="molecule type" value="Genomic_DNA"/>
</dbReference>
<keyword evidence="2" id="KW-1185">Reference proteome</keyword>
<evidence type="ECO:0000313" key="2">
    <source>
        <dbReference type="Proteomes" id="UP001149140"/>
    </source>
</evidence>
<dbReference type="Pfam" id="PF01312">
    <property type="entry name" value="Bac_export_2"/>
    <property type="match status" value="1"/>
</dbReference>
<dbReference type="InterPro" id="IPR006135">
    <property type="entry name" value="T3SS_substrate_exporter"/>
</dbReference>
<dbReference type="RefSeq" id="WP_270041217.1">
    <property type="nucleotide sequence ID" value="NZ_JAPDOD010000015.1"/>
</dbReference>
<dbReference type="PANTHER" id="PTHR30531">
    <property type="entry name" value="FLAGELLAR BIOSYNTHETIC PROTEIN FLHB"/>
    <property type="match status" value="1"/>
</dbReference>
<accession>A0A9X3MT94</accession>
<organism evidence="1 2">
    <name type="scientific">Solirubrobacter ginsenosidimutans</name>
    <dbReference type="NCBI Taxonomy" id="490573"/>
    <lineage>
        <taxon>Bacteria</taxon>
        <taxon>Bacillati</taxon>
        <taxon>Actinomycetota</taxon>
        <taxon>Thermoleophilia</taxon>
        <taxon>Solirubrobacterales</taxon>
        <taxon>Solirubrobacteraceae</taxon>
        <taxon>Solirubrobacter</taxon>
    </lineage>
</organism>
<name>A0A9X3MT94_9ACTN</name>
<reference evidence="1" key="1">
    <citation type="submission" date="2022-10" db="EMBL/GenBank/DDBJ databases">
        <title>The WGS of Solirubrobacter ginsenosidimutans DSM 21036.</title>
        <authorList>
            <person name="Jiang Z."/>
        </authorList>
    </citation>
    <scope>NUCLEOTIDE SEQUENCE</scope>
    <source>
        <strain evidence="1">DSM 21036</strain>
    </source>
</reference>
<comment type="caution">
    <text evidence="1">The sequence shown here is derived from an EMBL/GenBank/DDBJ whole genome shotgun (WGS) entry which is preliminary data.</text>
</comment>
<sequence length="84" mass="8709">MTAALKYTGDGAPQVVAAGKGHLAASILERAREAGVPVHRDPELASMLAQLSLGQEVPEAMWTAVAEVLAWAYGLSGKGPTPNR</sequence>
<dbReference type="Proteomes" id="UP001149140">
    <property type="component" value="Unassembled WGS sequence"/>
</dbReference>
<proteinExistence type="predicted"/>
<dbReference type="AlphaFoldDB" id="A0A9X3MT94"/>
<dbReference type="GO" id="GO:0005886">
    <property type="term" value="C:plasma membrane"/>
    <property type="evidence" value="ECO:0007669"/>
    <property type="project" value="TreeGrafter"/>
</dbReference>
<protein>
    <submittedName>
        <fullName evidence="1">EscU/YscU/HrcU family type III secretion system export apparatus switch protein</fullName>
    </submittedName>
</protein>
<dbReference type="PANTHER" id="PTHR30531:SF12">
    <property type="entry name" value="FLAGELLAR BIOSYNTHETIC PROTEIN FLHB"/>
    <property type="match status" value="1"/>
</dbReference>
<dbReference type="Gene3D" id="3.40.1690.10">
    <property type="entry name" value="secretion proteins EscU"/>
    <property type="match status" value="1"/>
</dbReference>
<dbReference type="SUPFAM" id="SSF160544">
    <property type="entry name" value="EscU C-terminal domain-like"/>
    <property type="match status" value="1"/>
</dbReference>
<evidence type="ECO:0000313" key="1">
    <source>
        <dbReference type="EMBL" id="MDA0161982.1"/>
    </source>
</evidence>
<dbReference type="InterPro" id="IPR029025">
    <property type="entry name" value="T3SS_substrate_exporter_C"/>
</dbReference>
<dbReference type="GO" id="GO:0009306">
    <property type="term" value="P:protein secretion"/>
    <property type="evidence" value="ECO:0007669"/>
    <property type="project" value="InterPro"/>
</dbReference>
<gene>
    <name evidence="1" type="ORF">OM076_17035</name>
</gene>